<evidence type="ECO:0000313" key="3">
    <source>
        <dbReference type="EMBL" id="AKK12009.1"/>
    </source>
</evidence>
<accession>A0A0G3HFB5</accession>
<reference evidence="3 4" key="1">
    <citation type="journal article" date="2015" name="Genome Announc.">
        <title>Virulence Factor Genes Detected in the Complete Genome Sequence of Corynebacterium uterequi DSM 45634, Isolated from the Uterus of a Maiden Mare.</title>
        <authorList>
            <person name="Ruckert C."/>
            <person name="Kriete M."/>
            <person name="Jaenicke S."/>
            <person name="Winkler A."/>
            <person name="Tauch A."/>
        </authorList>
    </citation>
    <scope>NUCLEOTIDE SEQUENCE [LARGE SCALE GENOMIC DNA]</scope>
    <source>
        <strain evidence="3 4">DSM 45634</strain>
    </source>
</reference>
<feature type="region of interest" description="Disordered" evidence="1">
    <location>
        <begin position="490"/>
        <end position="514"/>
    </location>
</feature>
<dbReference type="STRING" id="1072256.CUTER_10210"/>
<feature type="region of interest" description="Disordered" evidence="1">
    <location>
        <begin position="77"/>
        <end position="96"/>
    </location>
</feature>
<keyword evidence="2" id="KW-1133">Transmembrane helix</keyword>
<dbReference type="AlphaFoldDB" id="A0A0G3HFB5"/>
<dbReference type="PATRIC" id="fig|1072256.5.peg.2010"/>
<gene>
    <name evidence="3" type="ORF">CUTER_10210</name>
</gene>
<dbReference type="Proteomes" id="UP000035548">
    <property type="component" value="Chromosome"/>
</dbReference>
<sequence>MAGMTPPRQHKPVRSVLVTALTVVVLVSLVQAWRSGLGVAALWDTVVREYFFAVVLVVVPLLIAAMAALRPSARTPNEATWLPDDADGGGEPAAKKGAAKKGAASIDLHRPVPWLLCFVAALGVGYGIFVHPYLVGRSYPTTQAEEVTDFAERAPWVVANNFAMRDQGDVIGDRENVRFVPAASDGDAAKGEGSSRYGVLVKERGPLGFGGYEAVQTLNMPTTGPIPGEASSFCSVPEEMNKRLDTFWPWHSLSWSIHAQRPTAHFTRSDAYGYCAGDTPVVVVPLYRYEGFWAVRKAPAGAAVYTPEGLSVVEDIAPEIEGPTYPLSLAAKQREAINAGGSLADWWGSRYGYDLTDKDEEDTNQGNESEFLLVRPDKTTAYVSPLTPRGSSQSITAISVVPGRQDAPELKPVVINAFPDLPATSTLATSIKESSVHGDSAWTTRWASGMTVYEILPGRDGHWVASIGQGQAVSYRADIAPDGTITVVNEETGQSSGGAGSAGGAGVTVDAGRPLAEMSPEELLSLIADATAELQSRQAAS</sequence>
<evidence type="ECO:0000256" key="1">
    <source>
        <dbReference type="SAM" id="MobiDB-lite"/>
    </source>
</evidence>
<feature type="compositionally biased region" description="Gly residues" evidence="1">
    <location>
        <begin position="495"/>
        <end position="506"/>
    </location>
</feature>
<reference evidence="4" key="2">
    <citation type="submission" date="2015-05" db="EMBL/GenBank/DDBJ databases">
        <title>Complete genome sequence of Corynebacterium uterequi DSM 45634, isolated from the uterus of a maiden mare.</title>
        <authorList>
            <person name="Ruckert C."/>
            <person name="Albersmeier A."/>
            <person name="Winkler A."/>
            <person name="Tauch A."/>
        </authorList>
    </citation>
    <scope>NUCLEOTIDE SEQUENCE [LARGE SCALE GENOMIC DNA]</scope>
    <source>
        <strain evidence="4">DSM 45634</strain>
    </source>
</reference>
<dbReference type="EMBL" id="CP011546">
    <property type="protein sequence ID" value="AKK12009.1"/>
    <property type="molecule type" value="Genomic_DNA"/>
</dbReference>
<keyword evidence="4" id="KW-1185">Reference proteome</keyword>
<keyword evidence="2" id="KW-0812">Transmembrane</keyword>
<dbReference type="KEGG" id="cut:CUTER_10210"/>
<name>A0A0G3HFB5_9CORY</name>
<feature type="transmembrane region" description="Helical" evidence="2">
    <location>
        <begin position="114"/>
        <end position="134"/>
    </location>
</feature>
<evidence type="ECO:0000256" key="2">
    <source>
        <dbReference type="SAM" id="Phobius"/>
    </source>
</evidence>
<organism evidence="3 4">
    <name type="scientific">Corynebacterium uterequi</name>
    <dbReference type="NCBI Taxonomy" id="1072256"/>
    <lineage>
        <taxon>Bacteria</taxon>
        <taxon>Bacillati</taxon>
        <taxon>Actinomycetota</taxon>
        <taxon>Actinomycetes</taxon>
        <taxon>Mycobacteriales</taxon>
        <taxon>Corynebacteriaceae</taxon>
        <taxon>Corynebacterium</taxon>
    </lineage>
</organism>
<proteinExistence type="predicted"/>
<evidence type="ECO:0000313" key="4">
    <source>
        <dbReference type="Proteomes" id="UP000035548"/>
    </source>
</evidence>
<protein>
    <submittedName>
        <fullName evidence="3">Uncharacterized protein</fullName>
    </submittedName>
</protein>
<keyword evidence="2" id="KW-0472">Membrane</keyword>
<feature type="transmembrane region" description="Helical" evidence="2">
    <location>
        <begin position="51"/>
        <end position="69"/>
    </location>
</feature>